<comment type="similarity">
    <text evidence="1">Belongs to the iron-sulfur cluster assembly SufBD family.</text>
</comment>
<feature type="domain" description="SUF system FeS cluster assembly SufBD core" evidence="2">
    <location>
        <begin position="148"/>
        <end position="376"/>
    </location>
</feature>
<comment type="caution">
    <text evidence="3">The sequence shown here is derived from an EMBL/GenBank/DDBJ whole genome shotgun (WGS) entry which is preliminary data.</text>
</comment>
<dbReference type="Pfam" id="PF01458">
    <property type="entry name" value="SUFBD_core"/>
    <property type="match status" value="1"/>
</dbReference>
<dbReference type="GO" id="GO:0016226">
    <property type="term" value="P:iron-sulfur cluster assembly"/>
    <property type="evidence" value="ECO:0007669"/>
    <property type="project" value="InterPro"/>
</dbReference>
<dbReference type="PANTHER" id="PTHR30508">
    <property type="entry name" value="FES CLUSTER ASSEMBLY PROTEIN SUF"/>
    <property type="match status" value="1"/>
</dbReference>
<dbReference type="InterPro" id="IPR000825">
    <property type="entry name" value="SUF_FeS_clus_asmbl_SufBD_core"/>
</dbReference>
<dbReference type="AlphaFoldDB" id="A0A644UHL9"/>
<accession>A0A644UHL9</accession>
<dbReference type="EMBL" id="VSSQ01000116">
    <property type="protein sequence ID" value="MPL78434.1"/>
    <property type="molecule type" value="Genomic_DNA"/>
</dbReference>
<dbReference type="PANTHER" id="PTHR30508:SF1">
    <property type="entry name" value="UPF0051 PROTEIN ABCI8, CHLOROPLASTIC-RELATED"/>
    <property type="match status" value="1"/>
</dbReference>
<dbReference type="SUPFAM" id="SSF101960">
    <property type="entry name" value="Stabilizer of iron transporter SufD"/>
    <property type="match status" value="1"/>
</dbReference>
<protein>
    <recommendedName>
        <fullName evidence="2">SUF system FeS cluster assembly SufBD core domain-containing protein</fullName>
    </recommendedName>
</protein>
<evidence type="ECO:0000313" key="3">
    <source>
        <dbReference type="EMBL" id="MPL78434.1"/>
    </source>
</evidence>
<evidence type="ECO:0000259" key="2">
    <source>
        <dbReference type="Pfam" id="PF01458"/>
    </source>
</evidence>
<dbReference type="InterPro" id="IPR055346">
    <property type="entry name" value="Fe-S_cluster_assembly_SufBD"/>
</dbReference>
<organism evidence="3">
    <name type="scientific">bioreactor metagenome</name>
    <dbReference type="NCBI Taxonomy" id="1076179"/>
    <lineage>
        <taxon>unclassified sequences</taxon>
        <taxon>metagenomes</taxon>
        <taxon>ecological metagenomes</taxon>
    </lineage>
</organism>
<name>A0A644UHL9_9ZZZZ</name>
<proteinExistence type="inferred from homology"/>
<dbReference type="InterPro" id="IPR037284">
    <property type="entry name" value="SUF_FeS_clus_asmbl_SufBD_sf"/>
</dbReference>
<gene>
    <name evidence="3" type="ORF">SDC9_24299</name>
</gene>
<evidence type="ECO:0000256" key="1">
    <source>
        <dbReference type="ARBA" id="ARBA00043967"/>
    </source>
</evidence>
<sequence length="405" mass="44071">MSVNKEKLTEALDKKAIYGEDLNFTSYDDNDTMRIKSTDELSAGGKKKLERVGIELDEAGRSATFVQVDNAAVTVNVKKDTPLVLMNTGDAAKAFPELVEKYWWKAVSPETDKYTAKTALEKETGYFIHVKAGTKISAPLQACVFMGHEDQLQRVHNVIIMEEGSELNIISGCASDPAVENGVHIGISEFFIGKNAKMTFTMIHSWGEKVAVRPRTVAIVDEGGLYMSNYVCLDKVADVQMYPTCRLIGKGATARLNSILVAPEGAHLDIGGKAILEVSGTKAEIITRSISTGGTIINRGLLQGLAEGVRAHLECNGLMLNDKGRIYAIPELDAHTGNSELSHEAAVGRIAPEEIEYLMARGLDEEEAAATIVRGFLNINIEGLPESLEKKITDTLDTFTYNKGM</sequence>
<reference evidence="3" key="1">
    <citation type="submission" date="2019-08" db="EMBL/GenBank/DDBJ databases">
        <authorList>
            <person name="Kucharzyk K."/>
            <person name="Murdoch R.W."/>
            <person name="Higgins S."/>
            <person name="Loffler F."/>
        </authorList>
    </citation>
    <scope>NUCLEOTIDE SEQUENCE</scope>
</reference>